<evidence type="ECO:0000256" key="1">
    <source>
        <dbReference type="SAM" id="MobiDB-lite"/>
    </source>
</evidence>
<dbReference type="InterPro" id="IPR054722">
    <property type="entry name" value="PolX-like_BBD"/>
</dbReference>
<name>A0A2I0HKV5_PUNGR</name>
<evidence type="ECO:0000259" key="2">
    <source>
        <dbReference type="Pfam" id="PF22936"/>
    </source>
</evidence>
<dbReference type="AlphaFoldDB" id="A0A2I0HKV5"/>
<feature type="compositionally biased region" description="Basic residues" evidence="1">
    <location>
        <begin position="101"/>
        <end position="122"/>
    </location>
</feature>
<feature type="region of interest" description="Disordered" evidence="1">
    <location>
        <begin position="68"/>
        <end position="122"/>
    </location>
</feature>
<sequence>MHNDLIVEFETHQTTHAMWEALRAKYGVMSTTKLRELNMRFNSSAKQSNQTMQQHLRNMSSMIRDLSSEANAAHSGQRKTNGSKHKKVGGAPRNDGESATKKAKSAKHKRGKRGGKKDKRKLTCHNCGATNHLARSRVGFVEYRRVPVRSRSVKMGNNVNVHVGGIGTYKLNLRSGRTFVFEG</sequence>
<organism evidence="3 4">
    <name type="scientific">Punica granatum</name>
    <name type="common">Pomegranate</name>
    <dbReference type="NCBI Taxonomy" id="22663"/>
    <lineage>
        <taxon>Eukaryota</taxon>
        <taxon>Viridiplantae</taxon>
        <taxon>Streptophyta</taxon>
        <taxon>Embryophyta</taxon>
        <taxon>Tracheophyta</taxon>
        <taxon>Spermatophyta</taxon>
        <taxon>Magnoliopsida</taxon>
        <taxon>eudicotyledons</taxon>
        <taxon>Gunneridae</taxon>
        <taxon>Pentapetalae</taxon>
        <taxon>rosids</taxon>
        <taxon>malvids</taxon>
        <taxon>Myrtales</taxon>
        <taxon>Lythraceae</taxon>
        <taxon>Punica</taxon>
    </lineage>
</organism>
<reference evidence="3 4" key="1">
    <citation type="submission" date="2017-11" db="EMBL/GenBank/DDBJ databases">
        <title>De-novo sequencing of pomegranate (Punica granatum L.) genome.</title>
        <authorList>
            <person name="Akparov Z."/>
            <person name="Amiraslanov A."/>
            <person name="Hajiyeva S."/>
            <person name="Abbasov M."/>
            <person name="Kaur K."/>
            <person name="Hamwieh A."/>
            <person name="Solovyev V."/>
            <person name="Salamov A."/>
            <person name="Braich B."/>
            <person name="Kosarev P."/>
            <person name="Mahmoud A."/>
            <person name="Hajiyev E."/>
            <person name="Babayeva S."/>
            <person name="Izzatullayeva V."/>
            <person name="Mammadov A."/>
            <person name="Mammadov A."/>
            <person name="Sharifova S."/>
            <person name="Ojaghi J."/>
            <person name="Eynullazada K."/>
            <person name="Bayramov B."/>
            <person name="Abdulazimova A."/>
            <person name="Shahmuradov I."/>
        </authorList>
    </citation>
    <scope>NUCLEOTIDE SEQUENCE [LARGE SCALE GENOMIC DNA]</scope>
    <source>
        <strain evidence="4">cv. AG2017</strain>
        <tissue evidence="3">Leaf</tissue>
    </source>
</reference>
<keyword evidence="4" id="KW-1185">Reference proteome</keyword>
<proteinExistence type="predicted"/>
<evidence type="ECO:0000313" key="4">
    <source>
        <dbReference type="Proteomes" id="UP000233551"/>
    </source>
</evidence>
<dbReference type="STRING" id="22663.A0A2I0HKV5"/>
<gene>
    <name evidence="3" type="ORF">CRG98_047319</name>
</gene>
<accession>A0A2I0HKV5</accession>
<protein>
    <recommendedName>
        <fullName evidence="2">Retrovirus-related Pol polyprotein from transposon TNT 1-94-like beta-barrel domain-containing protein</fullName>
    </recommendedName>
</protein>
<dbReference type="EMBL" id="PGOL01007866">
    <property type="protein sequence ID" value="PKI32291.1"/>
    <property type="molecule type" value="Genomic_DNA"/>
</dbReference>
<dbReference type="Pfam" id="PF22936">
    <property type="entry name" value="Pol_BBD"/>
    <property type="match status" value="1"/>
</dbReference>
<feature type="domain" description="Retrovirus-related Pol polyprotein from transposon TNT 1-94-like beta-barrel" evidence="2">
    <location>
        <begin position="127"/>
        <end position="181"/>
    </location>
</feature>
<comment type="caution">
    <text evidence="3">The sequence shown here is derived from an EMBL/GenBank/DDBJ whole genome shotgun (WGS) entry which is preliminary data.</text>
</comment>
<evidence type="ECO:0000313" key="3">
    <source>
        <dbReference type="EMBL" id="PKI32291.1"/>
    </source>
</evidence>
<dbReference type="Proteomes" id="UP000233551">
    <property type="component" value="Unassembled WGS sequence"/>
</dbReference>